<evidence type="ECO:0000256" key="2">
    <source>
        <dbReference type="ARBA" id="ARBA00008558"/>
    </source>
</evidence>
<dbReference type="InterPro" id="IPR008928">
    <property type="entry name" value="6-hairpin_glycosidase_sf"/>
</dbReference>
<dbReference type="GO" id="GO:0050121">
    <property type="term" value="F:N-acylglucosamine 2-epimerase activity"/>
    <property type="evidence" value="ECO:0007669"/>
    <property type="project" value="UniProtKB-EC"/>
</dbReference>
<evidence type="ECO:0000256" key="1">
    <source>
        <dbReference type="ARBA" id="ARBA00004878"/>
    </source>
</evidence>
<dbReference type="PANTHER" id="PTHR15108">
    <property type="entry name" value="N-ACYLGLUCOSAMINE-2-EPIMERASE"/>
    <property type="match status" value="1"/>
</dbReference>
<evidence type="ECO:0000256" key="3">
    <source>
        <dbReference type="ARBA" id="ARBA00013176"/>
    </source>
</evidence>
<evidence type="ECO:0000313" key="11">
    <source>
        <dbReference type="EMBL" id="GFN90864.1"/>
    </source>
</evidence>
<comment type="similarity">
    <text evidence="2">Belongs to the N-acylglucosamine 2-epimerase family.</text>
</comment>
<proteinExistence type="inferred from homology"/>
<evidence type="ECO:0000256" key="8">
    <source>
        <dbReference type="ARBA" id="ARBA00033215"/>
    </source>
</evidence>
<organism evidence="11 12">
    <name type="scientific">Plakobranchus ocellatus</name>
    <dbReference type="NCBI Taxonomy" id="259542"/>
    <lineage>
        <taxon>Eukaryota</taxon>
        <taxon>Metazoa</taxon>
        <taxon>Spiralia</taxon>
        <taxon>Lophotrochozoa</taxon>
        <taxon>Mollusca</taxon>
        <taxon>Gastropoda</taxon>
        <taxon>Heterobranchia</taxon>
        <taxon>Euthyneura</taxon>
        <taxon>Panpulmonata</taxon>
        <taxon>Sacoglossa</taxon>
        <taxon>Placobranchoidea</taxon>
        <taxon>Plakobranchidae</taxon>
        <taxon>Plakobranchus</taxon>
    </lineage>
</organism>
<dbReference type="InterPro" id="IPR034116">
    <property type="entry name" value="AGE_dom"/>
</dbReference>
<reference evidence="11 12" key="1">
    <citation type="journal article" date="2021" name="Elife">
        <title>Chloroplast acquisition without the gene transfer in kleptoplastic sea slugs, Plakobranchus ocellatus.</title>
        <authorList>
            <person name="Maeda T."/>
            <person name="Takahashi S."/>
            <person name="Yoshida T."/>
            <person name="Shimamura S."/>
            <person name="Takaki Y."/>
            <person name="Nagai Y."/>
            <person name="Toyoda A."/>
            <person name="Suzuki Y."/>
            <person name="Arimoto A."/>
            <person name="Ishii H."/>
            <person name="Satoh N."/>
            <person name="Nishiyama T."/>
            <person name="Hasebe M."/>
            <person name="Maruyama T."/>
            <person name="Minagawa J."/>
            <person name="Obokata J."/>
            <person name="Shigenobu S."/>
        </authorList>
    </citation>
    <scope>NUCLEOTIDE SEQUENCE [LARGE SCALE GENOMIC DNA]</scope>
</reference>
<dbReference type="Gene3D" id="1.50.10.10">
    <property type="match status" value="1"/>
</dbReference>
<dbReference type="AlphaFoldDB" id="A0AAV3Z8G0"/>
<dbReference type="Proteomes" id="UP000735302">
    <property type="component" value="Unassembled WGS sequence"/>
</dbReference>
<comment type="pathway">
    <text evidence="1">Amino-sugar metabolism; N-acetylneuraminate degradation.</text>
</comment>
<comment type="catalytic activity">
    <reaction evidence="9">
        <text>an N-acyl-D-glucosamine = an N-acyl-D-mannosamine</text>
        <dbReference type="Rhea" id="RHEA:19033"/>
        <dbReference type="ChEBI" id="CHEBI:16062"/>
        <dbReference type="ChEBI" id="CHEBI:17274"/>
        <dbReference type="EC" id="5.1.3.8"/>
    </reaction>
    <physiologicalReaction direction="left-to-right" evidence="9">
        <dbReference type="Rhea" id="RHEA:19034"/>
    </physiologicalReaction>
    <physiologicalReaction direction="right-to-left" evidence="9">
        <dbReference type="Rhea" id="RHEA:19035"/>
    </physiologicalReaction>
</comment>
<accession>A0AAV3Z8G0</accession>
<dbReference type="GO" id="GO:0005975">
    <property type="term" value="P:carbohydrate metabolic process"/>
    <property type="evidence" value="ECO:0007669"/>
    <property type="project" value="InterPro"/>
</dbReference>
<dbReference type="Pfam" id="PF07221">
    <property type="entry name" value="GlcNAc_2-epim"/>
    <property type="match status" value="1"/>
</dbReference>
<dbReference type="FunFam" id="1.50.10.10:FF:000021">
    <property type="entry name" value="N-acylglucosamine 2-epimerase"/>
    <property type="match status" value="1"/>
</dbReference>
<evidence type="ECO:0000256" key="6">
    <source>
        <dbReference type="ARBA" id="ARBA00031608"/>
    </source>
</evidence>
<comment type="subunit">
    <text evidence="10">Homodimer. Forms a heterodimer with renin and inhibits its activity.</text>
</comment>
<evidence type="ECO:0000313" key="12">
    <source>
        <dbReference type="Proteomes" id="UP000735302"/>
    </source>
</evidence>
<sequence>MSDNLRQRLPEFYKQVSDNLDSTIQFWLQHSIDKKEGGFFTCLEADGTVYDTTKYSWPICRQVWTLARLYKEVQRFHVPHILEAITKGAEFIMKHVKNQSTGRCYLSLTREGKPLKLQRTIFSEAFYVMAMSEMYRVTSEDQYKKEAMSTMKNIIHWVRVDNTEIGLSVTPPSRTSSLAVPMILLMLIGQLEIMEPAHEASFSDLAQWCIDEVLKHAIKRDGVFAVLESVGEDGQELSGCSGRLMNPGHAIEAGWFLLERAIKHGRKDLQTLALEAFISSSFQRGWDAEFGGLYSFLDVEGRPPMQLEWDMKMWWPHNEAMIAFLMAYKHTGDEEYLKKFAQVFDYSFQHFVDVHHGEWFGYLSREGKVKINAKGGQWKGCFHIPRALMMCEKILHEVLQSS</sequence>
<gene>
    <name evidence="11" type="ORF">PoB_001737000</name>
</gene>
<protein>
    <recommendedName>
        <fullName evidence="4">N-acylglucosamine 2-epimerase</fullName>
        <ecNumber evidence="3">5.1.3.8</ecNumber>
    </recommendedName>
    <alternativeName>
        <fullName evidence="8">GlcNAc 2-epimerase</fullName>
    </alternativeName>
    <alternativeName>
        <fullName evidence="6">N-acetyl-D-glucosamine 2-epimerase</fullName>
    </alternativeName>
    <alternativeName>
        <fullName evidence="7">Renin-binding protein</fullName>
    </alternativeName>
</protein>
<dbReference type="EC" id="5.1.3.8" evidence="3"/>
<dbReference type="InterPro" id="IPR010819">
    <property type="entry name" value="AGE/CE"/>
</dbReference>
<dbReference type="EMBL" id="BLXT01002074">
    <property type="protein sequence ID" value="GFN90864.1"/>
    <property type="molecule type" value="Genomic_DNA"/>
</dbReference>
<dbReference type="CDD" id="cd00249">
    <property type="entry name" value="AGE"/>
    <property type="match status" value="1"/>
</dbReference>
<evidence type="ECO:0000256" key="9">
    <source>
        <dbReference type="ARBA" id="ARBA00034243"/>
    </source>
</evidence>
<evidence type="ECO:0000256" key="7">
    <source>
        <dbReference type="ARBA" id="ARBA00031909"/>
    </source>
</evidence>
<comment type="caution">
    <text evidence="11">The sequence shown here is derived from an EMBL/GenBank/DDBJ whole genome shotgun (WGS) entry which is preliminary data.</text>
</comment>
<evidence type="ECO:0000256" key="5">
    <source>
        <dbReference type="ARBA" id="ARBA00023235"/>
    </source>
</evidence>
<keyword evidence="12" id="KW-1185">Reference proteome</keyword>
<evidence type="ECO:0000256" key="10">
    <source>
        <dbReference type="ARBA" id="ARBA00046544"/>
    </source>
</evidence>
<dbReference type="InterPro" id="IPR012341">
    <property type="entry name" value="6hp_glycosidase-like_sf"/>
</dbReference>
<keyword evidence="5" id="KW-0413">Isomerase</keyword>
<dbReference type="SUPFAM" id="SSF48208">
    <property type="entry name" value="Six-hairpin glycosidases"/>
    <property type="match status" value="1"/>
</dbReference>
<evidence type="ECO:0000256" key="4">
    <source>
        <dbReference type="ARBA" id="ARBA00014959"/>
    </source>
</evidence>
<name>A0AAV3Z8G0_9GAST</name>